<dbReference type="AlphaFoldDB" id="A0A1Z1M8Z6"/>
<reference evidence="1" key="1">
    <citation type="journal article" date="2017" name="J. Phycol.">
        <title>Analysis of chloroplast genomes and a supermatrix inform reclassification of the Rhodomelaceae (Rhodophyta).</title>
        <authorList>
            <person name="Diaz-Tapia P."/>
            <person name="Maggs C.A."/>
            <person name="West J.A."/>
            <person name="Verbruggen H."/>
        </authorList>
    </citation>
    <scope>NUCLEOTIDE SEQUENCE</scope>
    <source>
        <strain evidence="1">PD0863</strain>
    </source>
</reference>
<gene>
    <name evidence="1" type="primary">orf33b</name>
</gene>
<keyword evidence="1" id="KW-0150">Chloroplast</keyword>
<protein>
    <submittedName>
        <fullName evidence="1">Uncharacterized protein</fullName>
    </submittedName>
</protein>
<geneLocation type="chloroplast" evidence="1"/>
<dbReference type="GeneID" id="33355646"/>
<organism evidence="1">
    <name type="scientific">Polysiphonia sertularioides</name>
    <dbReference type="NCBI Taxonomy" id="945028"/>
    <lineage>
        <taxon>Eukaryota</taxon>
        <taxon>Rhodophyta</taxon>
        <taxon>Florideophyceae</taxon>
        <taxon>Rhodymeniophycidae</taxon>
        <taxon>Ceramiales</taxon>
        <taxon>Rhodomelaceae</taxon>
        <taxon>Polysiphonioideae</taxon>
        <taxon>Polysiphonia</taxon>
    </lineage>
</organism>
<dbReference type="RefSeq" id="YP_009393877.1">
    <property type="nucleotide sequence ID" value="NC_035270.1"/>
</dbReference>
<evidence type="ECO:0000313" key="1">
    <source>
        <dbReference type="EMBL" id="ARW62439.1"/>
    </source>
</evidence>
<dbReference type="EMBL" id="MF101423">
    <property type="protein sequence ID" value="ARW62439.1"/>
    <property type="molecule type" value="Genomic_DNA"/>
</dbReference>
<proteinExistence type="predicted"/>
<accession>A0A1Z1M8Z6</accession>
<sequence length="33" mass="4191">MVLYISYKFMQYYKNNVLSLSCLNYFLYPNFFY</sequence>
<keyword evidence="1" id="KW-0934">Plastid</keyword>
<name>A0A1Z1M8Z6_9FLOR</name>